<comment type="subcellular location">
    <subcellularLocation>
        <location evidence="1">Cytoplasm</location>
    </subcellularLocation>
</comment>
<accession>A0A9X0SQ98</accession>
<name>A0A9X0SQ98_BACCE</name>
<dbReference type="PANTHER" id="PTHR14202">
    <property type="entry name" value="60 KDA RIBONUCLEOPROTEIN SSA/RO"/>
    <property type="match status" value="1"/>
</dbReference>
<sequence length="546" mass="62100">MAHSFNFKFKKPYIQKERVTMNTIDKVKAMNPDMMLTKEGALAYKNSFKERLVELFTLGLLNGTFYTKQEDVLKNAGELFQRALEEEPEFATKCAIYGAVEGKLKLVPTIWMVYISTLEDKSLFKKSFPLIIRNFNMLYNFVEISRKGGIRKGLGRSAKREVNNRFIQLINEYQVTRYKNKISDIAKVTRPLAKDEDFQKLMRYVSKGELTFPRATALKIVISGLETGQYSLYMDSLVREHSIQLEEVKHSVSTLLPEDKQRLYATVYERLNYNALILNLVALERVFATEVSKEEVYNPSIGQFFMQDVVIETNIPSGIVDMVSAKIANKEEYKRSHMLPFALIQANKKVVTPEFQQALGKLLRDVAQEAFSINENKILKVGVDTSGSMTSGVLGGLSPMEIATLFGAMVKKSHNNTEVVAVATTSQKVELRSQDNVFEMADKIESTKVGYGTNFSQLLDVYKNEDYVILFTDNEPADNLERAWLKINQKTGAKLIIWQLAESGHKVSKDSSVIYVRGYSDRLLDLVRTIIESDGDQMKEIESIEL</sequence>
<dbReference type="Gene3D" id="3.40.50.410">
    <property type="entry name" value="von Willebrand factor, type A domain"/>
    <property type="match status" value="1"/>
</dbReference>
<dbReference type="Pfam" id="PF25045">
    <property type="entry name" value="vWA_Ro60"/>
    <property type="match status" value="1"/>
</dbReference>
<evidence type="ECO:0000313" key="9">
    <source>
        <dbReference type="Proteomes" id="UP000075476"/>
    </source>
</evidence>
<comment type="similarity">
    <text evidence="2">Belongs to the Ro 60 kDa family.</text>
</comment>
<keyword evidence="5" id="KW-0694">RNA-binding</keyword>
<dbReference type="InterPro" id="IPR040322">
    <property type="entry name" value="TROVE2"/>
</dbReference>
<keyword evidence="6" id="KW-0687">Ribonucleoprotein</keyword>
<dbReference type="InterPro" id="IPR008858">
    <property type="entry name" value="TROVE_dom"/>
</dbReference>
<feature type="domain" description="TROVE" evidence="7">
    <location>
        <begin position="35"/>
        <end position="383"/>
    </location>
</feature>
<gene>
    <name evidence="8" type="ORF">AT268_33275</name>
</gene>
<dbReference type="GO" id="GO:0046872">
    <property type="term" value="F:metal ion binding"/>
    <property type="evidence" value="ECO:0007669"/>
    <property type="project" value="UniProtKB-KW"/>
</dbReference>
<organism evidence="8 9">
    <name type="scientific">Bacillus cereus</name>
    <dbReference type="NCBI Taxonomy" id="1396"/>
    <lineage>
        <taxon>Bacteria</taxon>
        <taxon>Bacillati</taxon>
        <taxon>Bacillota</taxon>
        <taxon>Bacilli</taxon>
        <taxon>Bacillales</taxon>
        <taxon>Bacillaceae</taxon>
        <taxon>Bacillus</taxon>
        <taxon>Bacillus cereus group</taxon>
    </lineage>
</organism>
<dbReference type="EMBL" id="LOMO01000001">
    <property type="protein sequence ID" value="KXY51351.1"/>
    <property type="molecule type" value="Genomic_DNA"/>
</dbReference>
<dbReference type="SUPFAM" id="SSF53300">
    <property type="entry name" value="vWA-like"/>
    <property type="match status" value="1"/>
</dbReference>
<evidence type="ECO:0000313" key="8">
    <source>
        <dbReference type="EMBL" id="KXY51351.1"/>
    </source>
</evidence>
<dbReference type="InterPro" id="IPR056800">
    <property type="entry name" value="vWA_Ro60"/>
</dbReference>
<keyword evidence="4" id="KW-0479">Metal-binding</keyword>
<evidence type="ECO:0000256" key="2">
    <source>
        <dbReference type="ARBA" id="ARBA00007814"/>
    </source>
</evidence>
<evidence type="ECO:0000256" key="3">
    <source>
        <dbReference type="ARBA" id="ARBA00022490"/>
    </source>
</evidence>
<dbReference type="PANTHER" id="PTHR14202:SF0">
    <property type="entry name" value="RNA-BINDING PROTEIN RO60"/>
    <property type="match status" value="1"/>
</dbReference>
<dbReference type="InterPro" id="IPR037214">
    <property type="entry name" value="TROVE_dom_sf"/>
</dbReference>
<keyword evidence="3" id="KW-0963">Cytoplasm</keyword>
<comment type="caution">
    <text evidence="8">The sequence shown here is derived from an EMBL/GenBank/DDBJ whole genome shotgun (WGS) entry which is preliminary data.</text>
</comment>
<evidence type="ECO:0000259" key="7">
    <source>
        <dbReference type="PROSITE" id="PS50988"/>
    </source>
</evidence>
<dbReference type="GO" id="GO:1990904">
    <property type="term" value="C:ribonucleoprotein complex"/>
    <property type="evidence" value="ECO:0007669"/>
    <property type="project" value="UniProtKB-KW"/>
</dbReference>
<dbReference type="AlphaFoldDB" id="A0A9X0SQ98"/>
<protein>
    <submittedName>
        <fullName evidence="8">RNA-binding protein</fullName>
    </submittedName>
</protein>
<evidence type="ECO:0000256" key="4">
    <source>
        <dbReference type="ARBA" id="ARBA00022723"/>
    </source>
</evidence>
<evidence type="ECO:0000256" key="1">
    <source>
        <dbReference type="ARBA" id="ARBA00004496"/>
    </source>
</evidence>
<evidence type="ECO:0000256" key="6">
    <source>
        <dbReference type="ARBA" id="ARBA00023274"/>
    </source>
</evidence>
<dbReference type="PROSITE" id="PS50988">
    <property type="entry name" value="TROVE"/>
    <property type="match status" value="1"/>
</dbReference>
<dbReference type="InterPro" id="IPR036465">
    <property type="entry name" value="vWFA_dom_sf"/>
</dbReference>
<dbReference type="SUPFAM" id="SSF140864">
    <property type="entry name" value="TROVE domain-like"/>
    <property type="match status" value="1"/>
</dbReference>
<reference evidence="8 9" key="1">
    <citation type="submission" date="2015-12" db="EMBL/GenBank/DDBJ databases">
        <title>Bacillus cereus Group isolate.</title>
        <authorList>
            <person name="Kovac J."/>
        </authorList>
    </citation>
    <scope>NUCLEOTIDE SEQUENCE [LARGE SCALE GENOMIC DNA]</scope>
    <source>
        <strain evidence="8 9">FSL K6-0073</strain>
    </source>
</reference>
<proteinExistence type="inferred from homology"/>
<dbReference type="Proteomes" id="UP000075476">
    <property type="component" value="Unassembled WGS sequence"/>
</dbReference>
<dbReference type="GO" id="GO:0005737">
    <property type="term" value="C:cytoplasm"/>
    <property type="evidence" value="ECO:0007669"/>
    <property type="project" value="UniProtKB-SubCell"/>
</dbReference>
<dbReference type="GO" id="GO:0003723">
    <property type="term" value="F:RNA binding"/>
    <property type="evidence" value="ECO:0007669"/>
    <property type="project" value="UniProtKB-KW"/>
</dbReference>
<evidence type="ECO:0000256" key="5">
    <source>
        <dbReference type="ARBA" id="ARBA00022884"/>
    </source>
</evidence>